<evidence type="ECO:0000256" key="1">
    <source>
        <dbReference type="SAM" id="MobiDB-lite"/>
    </source>
</evidence>
<gene>
    <name evidence="2" type="ORF">NDU88_003253</name>
</gene>
<keyword evidence="3" id="KW-1185">Reference proteome</keyword>
<feature type="region of interest" description="Disordered" evidence="1">
    <location>
        <begin position="1"/>
        <end position="36"/>
    </location>
</feature>
<accession>A0AAV7UBL1</accession>
<evidence type="ECO:0000313" key="2">
    <source>
        <dbReference type="EMBL" id="KAJ1186472.1"/>
    </source>
</evidence>
<comment type="caution">
    <text evidence="2">The sequence shown here is derived from an EMBL/GenBank/DDBJ whole genome shotgun (WGS) entry which is preliminary data.</text>
</comment>
<organism evidence="2 3">
    <name type="scientific">Pleurodeles waltl</name>
    <name type="common">Iberian ribbed newt</name>
    <dbReference type="NCBI Taxonomy" id="8319"/>
    <lineage>
        <taxon>Eukaryota</taxon>
        <taxon>Metazoa</taxon>
        <taxon>Chordata</taxon>
        <taxon>Craniata</taxon>
        <taxon>Vertebrata</taxon>
        <taxon>Euteleostomi</taxon>
        <taxon>Amphibia</taxon>
        <taxon>Batrachia</taxon>
        <taxon>Caudata</taxon>
        <taxon>Salamandroidea</taxon>
        <taxon>Salamandridae</taxon>
        <taxon>Pleurodelinae</taxon>
        <taxon>Pleurodeles</taxon>
    </lineage>
</organism>
<dbReference type="EMBL" id="JANPWB010000005">
    <property type="protein sequence ID" value="KAJ1186472.1"/>
    <property type="molecule type" value="Genomic_DNA"/>
</dbReference>
<dbReference type="Proteomes" id="UP001066276">
    <property type="component" value="Chromosome 3_1"/>
</dbReference>
<evidence type="ECO:0000313" key="3">
    <source>
        <dbReference type="Proteomes" id="UP001066276"/>
    </source>
</evidence>
<sequence>MKGAHHNKRPRTRRSSKKRAVIGLTGQDEPSGCLDPIPMQQFGRRVALFSPFLFISLKEAGQIVKAALDVSLICEDR</sequence>
<feature type="compositionally biased region" description="Basic residues" evidence="1">
    <location>
        <begin position="1"/>
        <end position="20"/>
    </location>
</feature>
<proteinExistence type="predicted"/>
<dbReference type="AlphaFoldDB" id="A0AAV7UBL1"/>
<name>A0AAV7UBL1_PLEWA</name>
<reference evidence="2" key="1">
    <citation type="journal article" date="2022" name="bioRxiv">
        <title>Sequencing and chromosome-scale assembly of the giantPleurodeles waltlgenome.</title>
        <authorList>
            <person name="Brown T."/>
            <person name="Elewa A."/>
            <person name="Iarovenko S."/>
            <person name="Subramanian E."/>
            <person name="Araus A.J."/>
            <person name="Petzold A."/>
            <person name="Susuki M."/>
            <person name="Suzuki K.-i.T."/>
            <person name="Hayashi T."/>
            <person name="Toyoda A."/>
            <person name="Oliveira C."/>
            <person name="Osipova E."/>
            <person name="Leigh N.D."/>
            <person name="Simon A."/>
            <person name="Yun M.H."/>
        </authorList>
    </citation>
    <scope>NUCLEOTIDE SEQUENCE</scope>
    <source>
        <strain evidence="2">20211129_DDA</strain>
        <tissue evidence="2">Liver</tissue>
    </source>
</reference>
<protein>
    <submittedName>
        <fullName evidence="2">Uncharacterized protein</fullName>
    </submittedName>
</protein>